<dbReference type="InterPro" id="IPR058979">
    <property type="entry name" value="LysC-like"/>
</dbReference>
<dbReference type="Proteomes" id="UP000230617">
    <property type="component" value="Segment"/>
</dbReference>
<evidence type="ECO:0000313" key="2">
    <source>
        <dbReference type="EMBL" id="ASZ71972.1"/>
    </source>
</evidence>
<dbReference type="Pfam" id="PF23793">
    <property type="entry name" value="LysC"/>
    <property type="match status" value="1"/>
</dbReference>
<name>A0A249XL95_9CAUD</name>
<sequence>MELLEWLRKRRRKHSVPLPITPVRYPRLRPRLLSTGQMWRSYVEKLMKLYAGLKLVTVPVVLSLFLVMSLTSCASAPRQPVHVPESLRAPVAAPDVPEDLSYSQLSGYAVRALGALEEANKQHAAVLQIVDEYNSKK</sequence>
<gene>
    <name evidence="2" type="ORF">CF7_26</name>
</gene>
<evidence type="ECO:0000313" key="3">
    <source>
        <dbReference type="Proteomes" id="UP000230617"/>
    </source>
</evidence>
<reference evidence="3" key="1">
    <citation type="submission" date="2017-08" db="EMBL/GenBank/DDBJ databases">
        <title>Complete genome sequence of Aeromonas hydrophila bacteriophage Ahp1.</title>
        <authorList>
            <person name="Tyagi A."/>
            <person name="Kumar N."/>
            <person name="Singh N.K."/>
            <person name="Kaur S."/>
        </authorList>
    </citation>
    <scope>NUCLEOTIDE SEQUENCE [LARGE SCALE GENOMIC DNA]</scope>
</reference>
<dbReference type="EMBL" id="MF683623">
    <property type="protein sequence ID" value="ASZ71972.1"/>
    <property type="molecule type" value="Genomic_DNA"/>
</dbReference>
<keyword evidence="1" id="KW-1133">Transmembrane helix</keyword>
<feature type="transmembrane region" description="Helical" evidence="1">
    <location>
        <begin position="49"/>
        <end position="70"/>
    </location>
</feature>
<evidence type="ECO:0000256" key="1">
    <source>
        <dbReference type="SAM" id="Phobius"/>
    </source>
</evidence>
<protein>
    <submittedName>
        <fullName evidence="2">Uncharacterized protein</fullName>
    </submittedName>
</protein>
<accession>A0A249XL95</accession>
<proteinExistence type="predicted"/>
<keyword evidence="1" id="KW-0472">Membrane</keyword>
<keyword evidence="3" id="KW-1185">Reference proteome</keyword>
<organism evidence="2 3">
    <name type="scientific">Aeromonas phage CF7</name>
    <dbReference type="NCBI Taxonomy" id="2507411"/>
    <lineage>
        <taxon>Viruses</taxon>
        <taxon>Duplodnaviria</taxon>
        <taxon>Heunggongvirae</taxon>
        <taxon>Uroviricota</taxon>
        <taxon>Caudoviricetes</taxon>
        <taxon>Autographivirales</taxon>
        <taxon>Autonotataviridae</taxon>
        <taxon>Melnykvirinae</taxon>
        <taxon>Ahphunavirus</taxon>
        <taxon>Ahphunavirus CF7</taxon>
    </lineage>
</organism>
<keyword evidence="1" id="KW-0812">Transmembrane</keyword>